<dbReference type="AlphaFoldDB" id="A0A291QZ53"/>
<dbReference type="OrthoDB" id="1191109at2"/>
<dbReference type="Proteomes" id="UP000220133">
    <property type="component" value="Chromosome"/>
</dbReference>
<evidence type="ECO:0008006" key="4">
    <source>
        <dbReference type="Google" id="ProtNLM"/>
    </source>
</evidence>
<keyword evidence="3" id="KW-1185">Reference proteome</keyword>
<dbReference type="EMBL" id="CP023777">
    <property type="protein sequence ID" value="ATL49162.1"/>
    <property type="molecule type" value="Genomic_DNA"/>
</dbReference>
<evidence type="ECO:0000313" key="3">
    <source>
        <dbReference type="Proteomes" id="UP000220133"/>
    </source>
</evidence>
<feature type="signal peptide" evidence="1">
    <location>
        <begin position="1"/>
        <end position="22"/>
    </location>
</feature>
<organism evidence="2 3">
    <name type="scientific">Chitinophaga caeni</name>
    <dbReference type="NCBI Taxonomy" id="2029983"/>
    <lineage>
        <taxon>Bacteria</taxon>
        <taxon>Pseudomonadati</taxon>
        <taxon>Bacteroidota</taxon>
        <taxon>Chitinophagia</taxon>
        <taxon>Chitinophagales</taxon>
        <taxon>Chitinophagaceae</taxon>
        <taxon>Chitinophaga</taxon>
    </lineage>
</organism>
<evidence type="ECO:0000313" key="2">
    <source>
        <dbReference type="EMBL" id="ATL49162.1"/>
    </source>
</evidence>
<dbReference type="PROSITE" id="PS51257">
    <property type="entry name" value="PROKAR_LIPOPROTEIN"/>
    <property type="match status" value="1"/>
</dbReference>
<dbReference type="RefSeq" id="WP_098195530.1">
    <property type="nucleotide sequence ID" value="NZ_CP023777.1"/>
</dbReference>
<name>A0A291QZ53_9BACT</name>
<dbReference type="KEGG" id="cbae:COR50_19380"/>
<evidence type="ECO:0000256" key="1">
    <source>
        <dbReference type="SAM" id="SignalP"/>
    </source>
</evidence>
<protein>
    <recommendedName>
        <fullName evidence="4">Lipoprotein</fullName>
    </recommendedName>
</protein>
<accession>A0A291QZ53</accession>
<keyword evidence="1" id="KW-0732">Signal</keyword>
<reference evidence="2 3" key="1">
    <citation type="submission" date="2017-10" db="EMBL/GenBank/DDBJ databases">
        <title>Paenichitinophaga pekingensis gen. nov., sp. nov., isolated from activated sludge.</title>
        <authorList>
            <person name="Jin D."/>
            <person name="Kong X."/>
            <person name="Deng Y."/>
            <person name="Bai Z."/>
        </authorList>
    </citation>
    <scope>NUCLEOTIDE SEQUENCE [LARGE SCALE GENOMIC DNA]</scope>
    <source>
        <strain evidence="2 3">13</strain>
    </source>
</reference>
<gene>
    <name evidence="2" type="ORF">COR50_19380</name>
</gene>
<sequence>MKHRFNTGFRKTLIIFLLPLLAACNLRPSADVYFGKTVLNSNLVADFGSEQYANTLYSYTVSYPGVDSKPKTGEEATDMVKTKIASLEKALNDIKKLPKDTETTALIETAQQLFEFVLPVYKNEYTNFAKQCDEKYPADERAAYAQQIANQYNKKFEKLYAQLISEGKKYAQAHDLKVKWAL</sequence>
<proteinExistence type="predicted"/>
<feature type="chain" id="PRO_5012719429" description="Lipoprotein" evidence="1">
    <location>
        <begin position="23"/>
        <end position="182"/>
    </location>
</feature>